<feature type="compositionally biased region" description="Acidic residues" evidence="1">
    <location>
        <begin position="377"/>
        <end position="390"/>
    </location>
</feature>
<protein>
    <recommendedName>
        <fullName evidence="5">Integral membrane protein</fullName>
    </recommendedName>
</protein>
<evidence type="ECO:0000313" key="4">
    <source>
        <dbReference type="Proteomes" id="UP000815677"/>
    </source>
</evidence>
<keyword evidence="2" id="KW-1133">Transmembrane helix</keyword>
<proteinExistence type="predicted"/>
<organism evidence="3 4">
    <name type="scientific">Mycena chlorophos</name>
    <name type="common">Agaric fungus</name>
    <name type="synonym">Agaricus chlorophos</name>
    <dbReference type="NCBI Taxonomy" id="658473"/>
    <lineage>
        <taxon>Eukaryota</taxon>
        <taxon>Fungi</taxon>
        <taxon>Dikarya</taxon>
        <taxon>Basidiomycota</taxon>
        <taxon>Agaricomycotina</taxon>
        <taxon>Agaricomycetes</taxon>
        <taxon>Agaricomycetidae</taxon>
        <taxon>Agaricales</taxon>
        <taxon>Marasmiineae</taxon>
        <taxon>Mycenaceae</taxon>
        <taxon>Mycena</taxon>
    </lineage>
</organism>
<keyword evidence="4" id="KW-1185">Reference proteome</keyword>
<evidence type="ECO:0008006" key="5">
    <source>
        <dbReference type="Google" id="ProtNLM"/>
    </source>
</evidence>
<feature type="transmembrane region" description="Helical" evidence="2">
    <location>
        <begin position="124"/>
        <end position="145"/>
    </location>
</feature>
<evidence type="ECO:0000313" key="3">
    <source>
        <dbReference type="EMBL" id="GAT44409.1"/>
    </source>
</evidence>
<keyword evidence="2" id="KW-0812">Transmembrane</keyword>
<gene>
    <name evidence="3" type="ORF">MCHLO_02038</name>
</gene>
<sequence length="440" mass="48212">MSSPYTQTPLETTAFTVAAYIRVAALSVAAFEYLQVLPFVYRLLREPWTTGRISSTFILFFLLQATSIAVLTITNVGFFATNFSYAECLRFYILPGIFKLFQAGVVQIILGLRAWSISRKSRSVAFFIVAIYVVCGTFAWLTTLYNRRIAWKPDLRNCSSIGPRGVLGGWDYYIVAFSYDFAVTCISGWYLIRMSPSPRSALAAQGMSRLPRMILIDGLWYFVVLSAANLASVAFYRIIDIRFSGHSPDVAGDLQTAAATLGYAVRWIMTQKMMVHLHEAAIARREDSIAEALSIGAAKGQQAYNNTQTRPSSSMHGASAFRARFTKTTTRHLSLTVPDFDDDAESFDERLEGRTPSGLGTAPGLEDVKEERCPSASDEDGVGVDGDEEGVSVRVEIPSAAGRRKAAEAMSMSGANAAAQVRYSRDVGAASGEGESEPRR</sequence>
<feature type="transmembrane region" description="Helical" evidence="2">
    <location>
        <begin position="172"/>
        <end position="192"/>
    </location>
</feature>
<keyword evidence="2" id="KW-0472">Membrane</keyword>
<feature type="transmembrane region" description="Helical" evidence="2">
    <location>
        <begin position="213"/>
        <end position="236"/>
    </location>
</feature>
<feature type="transmembrane region" description="Helical" evidence="2">
    <location>
        <begin position="92"/>
        <end position="112"/>
    </location>
</feature>
<name>A0ABQ0L1V9_MYCCL</name>
<evidence type="ECO:0000256" key="1">
    <source>
        <dbReference type="SAM" id="MobiDB-lite"/>
    </source>
</evidence>
<evidence type="ECO:0000256" key="2">
    <source>
        <dbReference type="SAM" id="Phobius"/>
    </source>
</evidence>
<dbReference type="EMBL" id="DF839700">
    <property type="protein sequence ID" value="GAT44409.1"/>
    <property type="molecule type" value="Genomic_DNA"/>
</dbReference>
<accession>A0ABQ0L1V9</accession>
<feature type="transmembrane region" description="Helical" evidence="2">
    <location>
        <begin position="56"/>
        <end position="80"/>
    </location>
</feature>
<dbReference type="Proteomes" id="UP000815677">
    <property type="component" value="Unassembled WGS sequence"/>
</dbReference>
<feature type="region of interest" description="Disordered" evidence="1">
    <location>
        <begin position="350"/>
        <end position="440"/>
    </location>
</feature>
<reference evidence="3" key="1">
    <citation type="submission" date="2014-09" db="EMBL/GenBank/DDBJ databases">
        <title>Genome sequence of the luminous mushroom Mycena chlorophos for searching fungal bioluminescence genes.</title>
        <authorList>
            <person name="Tanaka Y."/>
            <person name="Kasuga D."/>
            <person name="Oba Y."/>
            <person name="Hase S."/>
            <person name="Sato K."/>
            <person name="Oba Y."/>
            <person name="Sakakibara Y."/>
        </authorList>
    </citation>
    <scope>NUCLEOTIDE SEQUENCE</scope>
</reference>
<feature type="transmembrane region" description="Helical" evidence="2">
    <location>
        <begin position="20"/>
        <end position="44"/>
    </location>
</feature>